<dbReference type="InterPro" id="IPR035959">
    <property type="entry name" value="RutC-like_sf"/>
</dbReference>
<dbReference type="InterPro" id="IPR008243">
    <property type="entry name" value="Chorismate_mutase_AroH"/>
</dbReference>
<feature type="binding site" evidence="2">
    <location>
        <position position="7"/>
    </location>
    <ligand>
        <name>prephenate</name>
        <dbReference type="ChEBI" id="CHEBI:29934"/>
    </ligand>
</feature>
<reference evidence="4" key="1">
    <citation type="submission" date="2020-02" db="EMBL/GenBank/DDBJ databases">
        <authorList>
            <person name="Meier V. D."/>
        </authorList>
    </citation>
    <scope>NUCLEOTIDE SEQUENCE</scope>
    <source>
        <strain evidence="4">AVDCRST_MAG38</strain>
    </source>
</reference>
<dbReference type="GO" id="GO:0009073">
    <property type="term" value="P:aromatic amino acid family biosynthetic process"/>
    <property type="evidence" value="ECO:0007669"/>
    <property type="project" value="UniProtKB-UniRule"/>
</dbReference>
<dbReference type="GO" id="GO:0046417">
    <property type="term" value="P:chorismate metabolic process"/>
    <property type="evidence" value="ECO:0007669"/>
    <property type="project" value="TreeGrafter"/>
</dbReference>
<comment type="catalytic activity">
    <reaction evidence="3">
        <text>chorismate = prephenate</text>
        <dbReference type="Rhea" id="RHEA:13897"/>
        <dbReference type="ChEBI" id="CHEBI:29748"/>
        <dbReference type="ChEBI" id="CHEBI:29934"/>
        <dbReference type="EC" id="5.4.99.5"/>
    </reaction>
</comment>
<dbReference type="GO" id="GO:0004106">
    <property type="term" value="F:chorismate mutase activity"/>
    <property type="evidence" value="ECO:0007669"/>
    <property type="project" value="UniProtKB-UniRule"/>
</dbReference>
<name>A0A6J4R726_9ACTN</name>
<dbReference type="PIRSF" id="PIRSF005965">
    <property type="entry name" value="Chor_mut_AroH"/>
    <property type="match status" value="1"/>
</dbReference>
<dbReference type="SUPFAM" id="SSF55298">
    <property type="entry name" value="YjgF-like"/>
    <property type="match status" value="1"/>
</dbReference>
<evidence type="ECO:0000256" key="1">
    <source>
        <dbReference type="NCBIfam" id="TIGR01796"/>
    </source>
</evidence>
<dbReference type="Pfam" id="PF07736">
    <property type="entry name" value="CM_1"/>
    <property type="match status" value="1"/>
</dbReference>
<dbReference type="PANTHER" id="PTHR21164">
    <property type="entry name" value="CHORISMATE MUTASE"/>
    <property type="match status" value="1"/>
</dbReference>
<protein>
    <recommendedName>
        <fullName evidence="1 3">chorismate mutase</fullName>
        <ecNumber evidence="1 3">5.4.99.5</ecNumber>
    </recommendedName>
</protein>
<dbReference type="CDD" id="cd02185">
    <property type="entry name" value="AroH"/>
    <property type="match status" value="1"/>
</dbReference>
<organism evidence="4">
    <name type="scientific">uncultured Solirubrobacteraceae bacterium</name>
    <dbReference type="NCBI Taxonomy" id="1162706"/>
    <lineage>
        <taxon>Bacteria</taxon>
        <taxon>Bacillati</taxon>
        <taxon>Actinomycetota</taxon>
        <taxon>Thermoleophilia</taxon>
        <taxon>Solirubrobacterales</taxon>
        <taxon>Solirubrobacteraceae</taxon>
        <taxon>environmental samples</taxon>
    </lineage>
</organism>
<evidence type="ECO:0000256" key="2">
    <source>
        <dbReference type="PIRSR" id="PIRSR005965-1"/>
    </source>
</evidence>
<proteinExistence type="predicted"/>
<gene>
    <name evidence="4" type="ORF">AVDCRST_MAG38-190</name>
</gene>
<dbReference type="AlphaFoldDB" id="A0A6J4R726"/>
<dbReference type="PROSITE" id="PS51167">
    <property type="entry name" value="CHORISMATE_MUT_1"/>
    <property type="match status" value="1"/>
</dbReference>
<dbReference type="EMBL" id="CADCVJ010000014">
    <property type="protein sequence ID" value="CAA9462051.1"/>
    <property type="molecule type" value="Genomic_DNA"/>
</dbReference>
<dbReference type="EC" id="5.4.99.5" evidence="1 3"/>
<keyword evidence="2 3" id="KW-0028">Amino-acid biosynthesis</keyword>
<accession>A0A6J4R726</accession>
<sequence length="121" mass="13280">MRLYALRGAVTVTANDAEAILEATEELMRELLDRNELGAEGLVSCLFTLTEDLDAEFPAVAARRIGLAGVPLLCAREIPVPGAMPRVIRVLIHCYLPENSTPQHVYLRDAQRLRLDLAGAQ</sequence>
<feature type="binding site" evidence="2">
    <location>
        <position position="89"/>
    </location>
    <ligand>
        <name>prephenate</name>
        <dbReference type="ChEBI" id="CHEBI:29934"/>
    </ligand>
</feature>
<feature type="binding site" evidence="2">
    <location>
        <position position="106"/>
    </location>
    <ligand>
        <name>prephenate</name>
        <dbReference type="ChEBI" id="CHEBI:29934"/>
    </ligand>
</feature>
<evidence type="ECO:0000313" key="4">
    <source>
        <dbReference type="EMBL" id="CAA9462051.1"/>
    </source>
</evidence>
<keyword evidence="2 3" id="KW-0057">Aromatic amino acid biosynthesis</keyword>
<dbReference type="PANTHER" id="PTHR21164:SF0">
    <property type="entry name" value="CHORISMATE MUTASE AROH"/>
    <property type="match status" value="1"/>
</dbReference>
<dbReference type="GO" id="GO:0008652">
    <property type="term" value="P:amino acid biosynthetic process"/>
    <property type="evidence" value="ECO:0007669"/>
    <property type="project" value="UniProtKB-UniRule"/>
</dbReference>
<keyword evidence="3 4" id="KW-0413">Isomerase</keyword>
<dbReference type="NCBIfam" id="TIGR01796">
    <property type="entry name" value="CM_mono_aroH"/>
    <property type="match status" value="1"/>
</dbReference>
<dbReference type="Gene3D" id="3.30.1330.40">
    <property type="entry name" value="RutC-like"/>
    <property type="match status" value="1"/>
</dbReference>
<evidence type="ECO:0000256" key="3">
    <source>
        <dbReference type="PROSITE-ProRule" id="PRU00514"/>
    </source>
</evidence>